<sequence>MVTIFKWWGDQDALSSVEEALAMLPKFDSPPPSQSPKISKRLDSRRYSKYSKVEPIGKEDEYGNNRP</sequence>
<comment type="caution">
    <text evidence="2">The sequence shown here is derived from an EMBL/GenBank/DDBJ whole genome shotgun (WGS) entry which is preliminary data.</text>
</comment>
<dbReference type="AlphaFoldDB" id="A0A9W7E610"/>
<dbReference type="EMBL" id="BRXZ01001371">
    <property type="protein sequence ID" value="GMH69559.1"/>
    <property type="molecule type" value="Genomic_DNA"/>
</dbReference>
<protein>
    <submittedName>
        <fullName evidence="2">Uncharacterized protein</fullName>
    </submittedName>
</protein>
<accession>A0A9W7E610</accession>
<name>A0A9W7E610_9STRA</name>
<evidence type="ECO:0000256" key="1">
    <source>
        <dbReference type="SAM" id="MobiDB-lite"/>
    </source>
</evidence>
<feature type="region of interest" description="Disordered" evidence="1">
    <location>
        <begin position="25"/>
        <end position="67"/>
    </location>
</feature>
<feature type="compositionally biased region" description="Basic and acidic residues" evidence="1">
    <location>
        <begin position="40"/>
        <end position="67"/>
    </location>
</feature>
<gene>
    <name evidence="2" type="ORF">TrRE_jg10420</name>
</gene>
<keyword evidence="3" id="KW-1185">Reference proteome</keyword>
<dbReference type="Proteomes" id="UP001165082">
    <property type="component" value="Unassembled WGS sequence"/>
</dbReference>
<evidence type="ECO:0000313" key="2">
    <source>
        <dbReference type="EMBL" id="GMH69559.1"/>
    </source>
</evidence>
<organism evidence="2 3">
    <name type="scientific">Triparma retinervis</name>
    <dbReference type="NCBI Taxonomy" id="2557542"/>
    <lineage>
        <taxon>Eukaryota</taxon>
        <taxon>Sar</taxon>
        <taxon>Stramenopiles</taxon>
        <taxon>Ochrophyta</taxon>
        <taxon>Bolidophyceae</taxon>
        <taxon>Parmales</taxon>
        <taxon>Triparmaceae</taxon>
        <taxon>Triparma</taxon>
    </lineage>
</organism>
<proteinExistence type="predicted"/>
<evidence type="ECO:0000313" key="3">
    <source>
        <dbReference type="Proteomes" id="UP001165082"/>
    </source>
</evidence>
<reference evidence="2" key="1">
    <citation type="submission" date="2022-07" db="EMBL/GenBank/DDBJ databases">
        <title>Genome analysis of Parmales, a sister group of diatoms, reveals the evolutionary specialization of diatoms from phago-mixotrophs to photoautotrophs.</title>
        <authorList>
            <person name="Ban H."/>
            <person name="Sato S."/>
            <person name="Yoshikawa S."/>
            <person name="Kazumasa Y."/>
            <person name="Nakamura Y."/>
            <person name="Ichinomiya M."/>
            <person name="Saitoh K."/>
            <person name="Sato N."/>
            <person name="Blanc-Mathieu R."/>
            <person name="Endo H."/>
            <person name="Kuwata A."/>
            <person name="Ogata H."/>
        </authorList>
    </citation>
    <scope>NUCLEOTIDE SEQUENCE</scope>
</reference>